<sequence length="176" mass="18510">MTGSDTPLSGLQDRNAVGTPVAPSSSLITLEFPCHCELGNTDLASGRGSKESYTLDLQATELRQIMSPQDQSERTGLPYSSPVTATTGKPRQEAAAVCHSVPATGLSSRLVLFQHSLSGATRVFVRRPGGVTSDVFGRSQRSALTGFKNDENPLVHETTELAAAVLGVQASLANQI</sequence>
<organism evidence="2 3">
    <name type="scientific">Tupaia chinensis</name>
    <name type="common">Chinese tree shrew</name>
    <name type="synonym">Tupaia belangeri chinensis</name>
    <dbReference type="NCBI Taxonomy" id="246437"/>
    <lineage>
        <taxon>Eukaryota</taxon>
        <taxon>Metazoa</taxon>
        <taxon>Chordata</taxon>
        <taxon>Craniata</taxon>
        <taxon>Vertebrata</taxon>
        <taxon>Euteleostomi</taxon>
        <taxon>Mammalia</taxon>
        <taxon>Eutheria</taxon>
        <taxon>Euarchontoglires</taxon>
        <taxon>Scandentia</taxon>
        <taxon>Tupaiidae</taxon>
        <taxon>Tupaia</taxon>
    </lineage>
</organism>
<protein>
    <submittedName>
        <fullName evidence="2">Uncharacterized protein</fullName>
    </submittedName>
</protein>
<gene>
    <name evidence="2" type="ORF">TREES_T100020965</name>
</gene>
<accession>L9JE64</accession>
<reference evidence="3" key="1">
    <citation type="submission" date="2012-07" db="EMBL/GenBank/DDBJ databases">
        <title>Genome of the Chinese tree shrew, a rising model animal genetically related to primates.</title>
        <authorList>
            <person name="Zhang G."/>
            <person name="Fan Y."/>
            <person name="Yao Y."/>
            <person name="Huang Z."/>
        </authorList>
    </citation>
    <scope>NUCLEOTIDE SEQUENCE [LARGE SCALE GENOMIC DNA]</scope>
</reference>
<dbReference type="AlphaFoldDB" id="L9JE64"/>
<evidence type="ECO:0000313" key="3">
    <source>
        <dbReference type="Proteomes" id="UP000011518"/>
    </source>
</evidence>
<keyword evidence="3" id="KW-1185">Reference proteome</keyword>
<proteinExistence type="predicted"/>
<name>L9JE64_TUPCH</name>
<evidence type="ECO:0000313" key="2">
    <source>
        <dbReference type="EMBL" id="ELW48643.1"/>
    </source>
</evidence>
<reference evidence="3" key="2">
    <citation type="journal article" date="2013" name="Nat. Commun.">
        <title>Genome of the Chinese tree shrew.</title>
        <authorList>
            <person name="Fan Y."/>
            <person name="Huang Z.Y."/>
            <person name="Cao C.C."/>
            <person name="Chen C.S."/>
            <person name="Chen Y.X."/>
            <person name="Fan D.D."/>
            <person name="He J."/>
            <person name="Hou H.L."/>
            <person name="Hu L."/>
            <person name="Hu X.T."/>
            <person name="Jiang X.T."/>
            <person name="Lai R."/>
            <person name="Lang Y.S."/>
            <person name="Liang B."/>
            <person name="Liao S.G."/>
            <person name="Mu D."/>
            <person name="Ma Y.Y."/>
            <person name="Niu Y.Y."/>
            <person name="Sun X.Q."/>
            <person name="Xia J.Q."/>
            <person name="Xiao J."/>
            <person name="Xiong Z.Q."/>
            <person name="Xu L."/>
            <person name="Yang L."/>
            <person name="Zhang Y."/>
            <person name="Zhao W."/>
            <person name="Zhao X.D."/>
            <person name="Zheng Y.T."/>
            <person name="Zhou J.M."/>
            <person name="Zhu Y.B."/>
            <person name="Zhang G.J."/>
            <person name="Wang J."/>
            <person name="Yao Y.G."/>
        </authorList>
    </citation>
    <scope>NUCLEOTIDE SEQUENCE [LARGE SCALE GENOMIC DNA]</scope>
</reference>
<evidence type="ECO:0000256" key="1">
    <source>
        <dbReference type="SAM" id="MobiDB-lite"/>
    </source>
</evidence>
<dbReference type="EMBL" id="KB321034">
    <property type="protein sequence ID" value="ELW48643.1"/>
    <property type="molecule type" value="Genomic_DNA"/>
</dbReference>
<dbReference type="InParanoid" id="L9JE64"/>
<feature type="region of interest" description="Disordered" evidence="1">
    <location>
        <begin position="1"/>
        <end position="20"/>
    </location>
</feature>
<dbReference type="Proteomes" id="UP000011518">
    <property type="component" value="Unassembled WGS sequence"/>
</dbReference>